<feature type="transmembrane region" description="Helical" evidence="1">
    <location>
        <begin position="51"/>
        <end position="73"/>
    </location>
</feature>
<accession>A0ABV7XHK2</accession>
<feature type="transmembrane region" description="Helical" evidence="1">
    <location>
        <begin position="112"/>
        <end position="133"/>
    </location>
</feature>
<feature type="transmembrane region" description="Helical" evidence="1">
    <location>
        <begin position="79"/>
        <end position="100"/>
    </location>
</feature>
<dbReference type="Proteomes" id="UP001595705">
    <property type="component" value="Unassembled WGS sequence"/>
</dbReference>
<dbReference type="RefSeq" id="WP_386741487.1">
    <property type="nucleotide sequence ID" value="NZ_JBHRYA010000001.1"/>
</dbReference>
<name>A0ABV7XHK2_9GAMM</name>
<keyword evidence="1" id="KW-1133">Transmembrane helix</keyword>
<dbReference type="Pfam" id="PF11086">
    <property type="entry name" value="DUF2878"/>
    <property type="match status" value="1"/>
</dbReference>
<evidence type="ECO:0000256" key="1">
    <source>
        <dbReference type="SAM" id="Phobius"/>
    </source>
</evidence>
<keyword evidence="3" id="KW-1185">Reference proteome</keyword>
<evidence type="ECO:0000313" key="3">
    <source>
        <dbReference type="Proteomes" id="UP001595705"/>
    </source>
</evidence>
<reference evidence="3" key="1">
    <citation type="journal article" date="2019" name="Int. J. Syst. Evol. Microbiol.">
        <title>The Global Catalogue of Microorganisms (GCM) 10K type strain sequencing project: providing services to taxonomists for standard genome sequencing and annotation.</title>
        <authorList>
            <consortium name="The Broad Institute Genomics Platform"/>
            <consortium name="The Broad Institute Genome Sequencing Center for Infectious Disease"/>
            <person name="Wu L."/>
            <person name="Ma J."/>
        </authorList>
    </citation>
    <scope>NUCLEOTIDE SEQUENCE [LARGE SCALE GENOMIC DNA]</scope>
    <source>
        <strain evidence="3">KCTC 42441</strain>
    </source>
</reference>
<keyword evidence="1" id="KW-0472">Membrane</keyword>
<keyword evidence="1" id="KW-0812">Transmembrane</keyword>
<gene>
    <name evidence="2" type="ORF">ACFONC_00125</name>
</gene>
<dbReference type="EMBL" id="JBHRYA010000001">
    <property type="protein sequence ID" value="MFC3714563.1"/>
    <property type="molecule type" value="Genomic_DNA"/>
</dbReference>
<organism evidence="2 3">
    <name type="scientific">Luteimonas soli</name>
    <dbReference type="NCBI Taxonomy" id="1648966"/>
    <lineage>
        <taxon>Bacteria</taxon>
        <taxon>Pseudomonadati</taxon>
        <taxon>Pseudomonadota</taxon>
        <taxon>Gammaproteobacteria</taxon>
        <taxon>Lysobacterales</taxon>
        <taxon>Lysobacteraceae</taxon>
        <taxon>Luteimonas</taxon>
    </lineage>
</organism>
<evidence type="ECO:0000313" key="2">
    <source>
        <dbReference type="EMBL" id="MFC3714563.1"/>
    </source>
</evidence>
<feature type="transmembrane region" description="Helical" evidence="1">
    <location>
        <begin position="145"/>
        <end position="164"/>
    </location>
</feature>
<protein>
    <submittedName>
        <fullName evidence="2">DUF2878 domain-containing protein</fullName>
    </submittedName>
</protein>
<comment type="caution">
    <text evidence="2">The sequence shown here is derived from an EMBL/GenBank/DDBJ whole genome shotgun (WGS) entry which is preliminary data.</text>
</comment>
<dbReference type="InterPro" id="IPR021306">
    <property type="entry name" value="DUF2878"/>
</dbReference>
<proteinExistence type="predicted"/>
<sequence>MRFWANLVGYQLVWFAVVIAAAQQRPWLAVAAALAFTGAQWRASRERASDARLVVCAVALGIVFDGALAGSGWLRYASALPAVLAPVWILALWAAFAMTLNHSLALLQRRTWLATALGAIGGPLAYLGAARGFDAVEFVAPGWRAVAALALGWGIAMPLLAWLAQRWGDAPRVAASAEPEP</sequence>